<dbReference type="GO" id="GO:0003676">
    <property type="term" value="F:nucleic acid binding"/>
    <property type="evidence" value="ECO:0007669"/>
    <property type="project" value="InterPro"/>
</dbReference>
<dbReference type="SUPFAM" id="SSF53098">
    <property type="entry name" value="Ribonuclease H-like"/>
    <property type="match status" value="1"/>
</dbReference>
<dbReference type="InterPro" id="IPR050092">
    <property type="entry name" value="RNase_H"/>
</dbReference>
<keyword evidence="8" id="KW-0378">Hydrolase</keyword>
<dbReference type="EMBL" id="LHPM01000014">
    <property type="protein sequence ID" value="OAL64951.1"/>
    <property type="molecule type" value="Genomic_DNA"/>
</dbReference>
<dbReference type="EC" id="3.1.26.4" evidence="4"/>
<dbReference type="InterPro" id="IPR036397">
    <property type="entry name" value="RNaseH_sf"/>
</dbReference>
<dbReference type="InterPro" id="IPR037056">
    <property type="entry name" value="RNase_H1_N_sf"/>
</dbReference>
<dbReference type="PANTHER" id="PTHR10642">
    <property type="entry name" value="RIBONUCLEASE H1"/>
    <property type="match status" value="1"/>
</dbReference>
<dbReference type="PANTHER" id="PTHR10642:SF26">
    <property type="entry name" value="RIBONUCLEASE H1"/>
    <property type="match status" value="1"/>
</dbReference>
<dbReference type="Pfam" id="PF00075">
    <property type="entry name" value="RNase_H"/>
    <property type="match status" value="1"/>
</dbReference>
<evidence type="ECO:0000256" key="9">
    <source>
        <dbReference type="ARBA" id="ARBA00022842"/>
    </source>
</evidence>
<comment type="similarity">
    <text evidence="3">Belongs to the RNase H family.</text>
</comment>
<evidence type="ECO:0000256" key="10">
    <source>
        <dbReference type="SAM" id="MobiDB-lite"/>
    </source>
</evidence>
<dbReference type="Gene3D" id="3.30.420.10">
    <property type="entry name" value="Ribonuclease H-like superfamily/Ribonuclease H"/>
    <property type="match status" value="1"/>
</dbReference>
<keyword evidence="9" id="KW-0460">Magnesium</keyword>
<evidence type="ECO:0000256" key="8">
    <source>
        <dbReference type="ARBA" id="ARBA00022801"/>
    </source>
</evidence>
<evidence type="ECO:0000256" key="5">
    <source>
        <dbReference type="ARBA" id="ARBA00022722"/>
    </source>
</evidence>
<dbReference type="InterPro" id="IPR012337">
    <property type="entry name" value="RNaseH-like_sf"/>
</dbReference>
<feature type="region of interest" description="Disordered" evidence="10">
    <location>
        <begin position="403"/>
        <end position="440"/>
    </location>
</feature>
<dbReference type="GO" id="GO:0043137">
    <property type="term" value="P:DNA replication, removal of RNA primer"/>
    <property type="evidence" value="ECO:0007669"/>
    <property type="project" value="TreeGrafter"/>
</dbReference>
<keyword evidence="7" id="KW-0255">Endonuclease</keyword>
<evidence type="ECO:0000313" key="12">
    <source>
        <dbReference type="EMBL" id="OAL64951.1"/>
    </source>
</evidence>
<dbReference type="GO" id="GO:0046872">
    <property type="term" value="F:metal ion binding"/>
    <property type="evidence" value="ECO:0007669"/>
    <property type="project" value="UniProtKB-KW"/>
</dbReference>
<comment type="catalytic activity">
    <reaction evidence="1">
        <text>Endonucleolytic cleavage to 5'-phosphomonoester.</text>
        <dbReference type="EC" id="3.1.26.4"/>
    </reaction>
</comment>
<evidence type="ECO:0000256" key="1">
    <source>
        <dbReference type="ARBA" id="ARBA00000077"/>
    </source>
</evidence>
<dbReference type="PROSITE" id="PS50879">
    <property type="entry name" value="RNASE_H_1"/>
    <property type="match status" value="1"/>
</dbReference>
<dbReference type="FunFam" id="3.40.970.10:FF:000001">
    <property type="entry name" value="Ribonuclease H1"/>
    <property type="match status" value="2"/>
</dbReference>
<proteinExistence type="inferred from homology"/>
<dbReference type="FunFam" id="3.30.420.10:FF:000090">
    <property type="entry name" value="Ribonuclease H"/>
    <property type="match status" value="1"/>
</dbReference>
<dbReference type="InterPro" id="IPR009027">
    <property type="entry name" value="Ribosomal_bL9/RNase_H1_N"/>
</dbReference>
<dbReference type="Gene3D" id="3.40.970.10">
    <property type="entry name" value="Ribonuclease H1, N-terminal domain"/>
    <property type="match status" value="2"/>
</dbReference>
<comment type="cofactor">
    <cofactor evidence="2">
        <name>Mg(2+)</name>
        <dbReference type="ChEBI" id="CHEBI:18420"/>
    </cofactor>
</comment>
<sequence length="440" mass="48254">MELPFNAAVEPPTRLVLVCMERALRLSSTASPRIKRSIDAISELAKPFLTLPINQFEPDMSSVSENVAAGTKRKRNGEPKFYAVKIGFQPGIYNHWNECLAQVTGFKGAVFQSFPSREEADAFLTGNRAPSPQDGSASACTKFYGIQKGRVPGVYTDWAKAQDQVRGFRGPRYRKFSTREAAEAFVRNGQTTSNKDSLPGAPGLMEGNPKDNAGDEYAAGTGPLPPGAEDGFDPNILLDPTTGKIVYKTPEQKQERKIQPKPSGPPGMLKIYTDGSALRNGTSQARAGVGVYFGPDDESRNVSEPLAGSRQTNQRAELTAISRALDIAPKHRDVTIFTDSKYSIDCVTVWCINWQRNNWVTSTQKPVENKDLIQAILSKIEERKSLKVKTLFEWVKGHNKDAGNEAADRLAVNGANMEDVKTEELSESAESAKHRSKAKS</sequence>
<organism evidence="12 13">
    <name type="scientific">Trichophyton rubrum</name>
    <name type="common">Athlete's foot fungus</name>
    <name type="synonym">Epidermophyton rubrum</name>
    <dbReference type="NCBI Taxonomy" id="5551"/>
    <lineage>
        <taxon>Eukaryota</taxon>
        <taxon>Fungi</taxon>
        <taxon>Dikarya</taxon>
        <taxon>Ascomycota</taxon>
        <taxon>Pezizomycotina</taxon>
        <taxon>Eurotiomycetes</taxon>
        <taxon>Eurotiomycetidae</taxon>
        <taxon>Onygenales</taxon>
        <taxon>Arthrodermataceae</taxon>
        <taxon>Trichophyton</taxon>
    </lineage>
</organism>
<protein>
    <recommendedName>
        <fullName evidence="4">ribonuclease H</fullName>
        <ecNumber evidence="4">3.1.26.4</ecNumber>
    </recommendedName>
</protein>
<accession>A0A178EXV9</accession>
<dbReference type="AlphaFoldDB" id="A0A178EXV9"/>
<dbReference type="Proteomes" id="UP000243015">
    <property type="component" value="Unassembled WGS sequence"/>
</dbReference>
<evidence type="ECO:0000256" key="6">
    <source>
        <dbReference type="ARBA" id="ARBA00022723"/>
    </source>
</evidence>
<dbReference type="GO" id="GO:0004523">
    <property type="term" value="F:RNA-DNA hybrid ribonuclease activity"/>
    <property type="evidence" value="ECO:0007669"/>
    <property type="project" value="UniProtKB-EC"/>
</dbReference>
<feature type="region of interest" description="Disordered" evidence="10">
    <location>
        <begin position="288"/>
        <end position="314"/>
    </location>
</feature>
<evidence type="ECO:0000256" key="3">
    <source>
        <dbReference type="ARBA" id="ARBA00005300"/>
    </source>
</evidence>
<evidence type="ECO:0000256" key="2">
    <source>
        <dbReference type="ARBA" id="ARBA00001946"/>
    </source>
</evidence>
<feature type="region of interest" description="Disordered" evidence="10">
    <location>
        <begin position="184"/>
        <end position="219"/>
    </location>
</feature>
<dbReference type="VEuPathDB" id="FungiDB:TERG_06523"/>
<reference evidence="12 13" key="1">
    <citation type="submission" date="2016-05" db="EMBL/GenBank/DDBJ databases">
        <title>Genome sequencing of Trichophyton rubrum CMCC(F)T1i isolated from hair.</title>
        <authorList>
            <person name="Zhan P."/>
            <person name="Tao Y."/>
            <person name="Liu W."/>
        </authorList>
    </citation>
    <scope>NUCLEOTIDE SEQUENCE [LARGE SCALE GENOMIC DNA]</scope>
    <source>
        <strain evidence="13">CMCC(F)T1i</strain>
    </source>
</reference>
<dbReference type="InterPro" id="IPR002156">
    <property type="entry name" value="RNaseH_domain"/>
</dbReference>
<evidence type="ECO:0000256" key="4">
    <source>
        <dbReference type="ARBA" id="ARBA00012180"/>
    </source>
</evidence>
<evidence type="ECO:0000259" key="11">
    <source>
        <dbReference type="PROSITE" id="PS50879"/>
    </source>
</evidence>
<dbReference type="SUPFAM" id="SSF55658">
    <property type="entry name" value="L9 N-domain-like"/>
    <property type="match status" value="2"/>
</dbReference>
<dbReference type="CDD" id="cd09280">
    <property type="entry name" value="RNase_HI_eukaryote_like"/>
    <property type="match status" value="1"/>
</dbReference>
<evidence type="ECO:0000256" key="7">
    <source>
        <dbReference type="ARBA" id="ARBA00022759"/>
    </source>
</evidence>
<keyword evidence="6" id="KW-0479">Metal-binding</keyword>
<feature type="domain" description="RNase H type-1" evidence="11">
    <location>
        <begin position="265"/>
        <end position="416"/>
    </location>
</feature>
<dbReference type="Pfam" id="PF01693">
    <property type="entry name" value="Cauli_VI"/>
    <property type="match status" value="2"/>
</dbReference>
<evidence type="ECO:0000313" key="13">
    <source>
        <dbReference type="Proteomes" id="UP000243015"/>
    </source>
</evidence>
<gene>
    <name evidence="12" type="ORF">A7C99_3430</name>
</gene>
<comment type="caution">
    <text evidence="12">The sequence shown here is derived from an EMBL/GenBank/DDBJ whole genome shotgun (WGS) entry which is preliminary data.</text>
</comment>
<keyword evidence="5" id="KW-0540">Nuclease</keyword>
<dbReference type="InterPro" id="IPR011320">
    <property type="entry name" value="RNase_H1_N"/>
</dbReference>
<name>A0A178EXV9_TRIRU</name>